<reference evidence="5 6" key="1">
    <citation type="submission" date="2017-10" db="EMBL/GenBank/DDBJ databases">
        <title>Complete Genome Sequence of Faecalibacterium prausnitzii isolated from the gut of healthy adult Indian.</title>
        <authorList>
            <person name="Bag S."/>
            <person name="Ghosh T.S."/>
            <person name="Das B."/>
        </authorList>
    </citation>
    <scope>NUCLEOTIDE SEQUENCE [LARGE SCALE GENOMIC DNA]</scope>
    <source>
        <strain evidence="5 6">Indica</strain>
    </source>
</reference>
<keyword evidence="3" id="KW-0804">Transcription</keyword>
<dbReference type="InterPro" id="IPR020449">
    <property type="entry name" value="Tscrpt_reg_AraC-type_HTH"/>
</dbReference>
<dbReference type="PROSITE" id="PS01124">
    <property type="entry name" value="HTH_ARAC_FAMILY_2"/>
    <property type="match status" value="1"/>
</dbReference>
<evidence type="ECO:0000256" key="1">
    <source>
        <dbReference type="ARBA" id="ARBA00023015"/>
    </source>
</evidence>
<dbReference type="Gene3D" id="1.10.10.60">
    <property type="entry name" value="Homeodomain-like"/>
    <property type="match status" value="2"/>
</dbReference>
<sequence length="307" mass="36129">MIEVKRDDFFVESIKNPIEYGTYYKINPKYGTGFQWTSEVHHDFIITVTDIRFNQETMVGEHIGSGYVLALYISGAGDEFYPYQNISPNTLRCYEPSEKYKAIYHPQIPLRCITVQFDQEFIDQYLQEISGDLEVNFSDFFKEKGKFYLPNVNHAMQSLYEYLLSMKASRITVEVKIYEIISYLASYLKENRLNEENGQPINKTDLQALDELTHYMDEHYSFNITLQTLSTIACMSESKMKKLFKSVYNMSITEYIQRKRISVAEHMLIQTDLTIAEISRIVGYSNPSRLIEIFKRYYGFTPSKYRK</sequence>
<dbReference type="RefSeq" id="WP_098924541.1">
    <property type="nucleotide sequence ID" value="NZ_CP023819.1"/>
</dbReference>
<evidence type="ECO:0000256" key="2">
    <source>
        <dbReference type="ARBA" id="ARBA00023125"/>
    </source>
</evidence>
<keyword evidence="1" id="KW-0805">Transcription regulation</keyword>
<dbReference type="EMBL" id="CP023819">
    <property type="protein sequence ID" value="ATL90774.1"/>
    <property type="molecule type" value="Genomic_DNA"/>
</dbReference>
<organism evidence="5 6">
    <name type="scientific">Faecalibacterium prausnitzii</name>
    <dbReference type="NCBI Taxonomy" id="853"/>
    <lineage>
        <taxon>Bacteria</taxon>
        <taxon>Bacillati</taxon>
        <taxon>Bacillota</taxon>
        <taxon>Clostridia</taxon>
        <taxon>Eubacteriales</taxon>
        <taxon>Oscillospiraceae</taxon>
        <taxon>Faecalibacterium</taxon>
    </lineage>
</organism>
<accession>A0A291TC61</accession>
<dbReference type="PANTHER" id="PTHR47893">
    <property type="entry name" value="REGULATORY PROTEIN PCHR"/>
    <property type="match status" value="1"/>
</dbReference>
<dbReference type="AlphaFoldDB" id="A0A291TC61"/>
<dbReference type="Pfam" id="PF12833">
    <property type="entry name" value="HTH_18"/>
    <property type="match status" value="1"/>
</dbReference>
<protein>
    <submittedName>
        <fullName evidence="5">AraC family transcriptional regulator</fullName>
    </submittedName>
</protein>
<dbReference type="Proteomes" id="UP000223709">
    <property type="component" value="Chromosome"/>
</dbReference>
<dbReference type="InterPro" id="IPR018062">
    <property type="entry name" value="HTH_AraC-typ_CS"/>
</dbReference>
<dbReference type="SMART" id="SM00342">
    <property type="entry name" value="HTH_ARAC"/>
    <property type="match status" value="1"/>
</dbReference>
<keyword evidence="2" id="KW-0238">DNA-binding</keyword>
<dbReference type="PROSITE" id="PS00041">
    <property type="entry name" value="HTH_ARAC_FAMILY_1"/>
    <property type="match status" value="1"/>
</dbReference>
<feature type="domain" description="HTH araC/xylS-type" evidence="4">
    <location>
        <begin position="210"/>
        <end position="307"/>
    </location>
</feature>
<name>A0A291TC61_9FIRM</name>
<evidence type="ECO:0000313" key="5">
    <source>
        <dbReference type="EMBL" id="ATL90774.1"/>
    </source>
</evidence>
<evidence type="ECO:0000313" key="6">
    <source>
        <dbReference type="Proteomes" id="UP000223709"/>
    </source>
</evidence>
<dbReference type="PANTHER" id="PTHR47893:SF1">
    <property type="entry name" value="REGULATORY PROTEIN PCHR"/>
    <property type="match status" value="1"/>
</dbReference>
<dbReference type="GO" id="GO:0043565">
    <property type="term" value="F:sequence-specific DNA binding"/>
    <property type="evidence" value="ECO:0007669"/>
    <property type="project" value="InterPro"/>
</dbReference>
<dbReference type="InterPro" id="IPR018060">
    <property type="entry name" value="HTH_AraC"/>
</dbReference>
<dbReference type="InterPro" id="IPR053142">
    <property type="entry name" value="PchR_regulatory_protein"/>
</dbReference>
<dbReference type="PRINTS" id="PR00032">
    <property type="entry name" value="HTHARAC"/>
</dbReference>
<dbReference type="InterPro" id="IPR009057">
    <property type="entry name" value="Homeodomain-like_sf"/>
</dbReference>
<dbReference type="GO" id="GO:0003700">
    <property type="term" value="F:DNA-binding transcription factor activity"/>
    <property type="evidence" value="ECO:0007669"/>
    <property type="project" value="InterPro"/>
</dbReference>
<evidence type="ECO:0000259" key="4">
    <source>
        <dbReference type="PROSITE" id="PS01124"/>
    </source>
</evidence>
<dbReference type="SUPFAM" id="SSF46689">
    <property type="entry name" value="Homeodomain-like"/>
    <property type="match status" value="2"/>
</dbReference>
<proteinExistence type="predicted"/>
<evidence type="ECO:0000256" key="3">
    <source>
        <dbReference type="ARBA" id="ARBA00023163"/>
    </source>
</evidence>
<gene>
    <name evidence="5" type="ORF">CRH10_10920</name>
</gene>